<dbReference type="AlphaFoldDB" id="A0AAF3F684"/>
<proteinExistence type="predicted"/>
<keyword evidence="1" id="KW-0732">Signal</keyword>
<accession>A0AAF3F684</accession>
<feature type="signal peptide" evidence="1">
    <location>
        <begin position="1"/>
        <end position="18"/>
    </location>
</feature>
<name>A0AAF3F684_9BILA</name>
<feature type="chain" id="PRO_5041936544" evidence="1">
    <location>
        <begin position="19"/>
        <end position="145"/>
    </location>
</feature>
<evidence type="ECO:0000313" key="3">
    <source>
        <dbReference type="WBParaSite" id="MBELARI_LOCUS2370"/>
    </source>
</evidence>
<dbReference type="WBParaSite" id="MBELARI_LOCUS2370">
    <property type="protein sequence ID" value="MBELARI_LOCUS2370"/>
    <property type="gene ID" value="MBELARI_LOCUS2370"/>
</dbReference>
<organism evidence="2 3">
    <name type="scientific">Mesorhabditis belari</name>
    <dbReference type="NCBI Taxonomy" id="2138241"/>
    <lineage>
        <taxon>Eukaryota</taxon>
        <taxon>Metazoa</taxon>
        <taxon>Ecdysozoa</taxon>
        <taxon>Nematoda</taxon>
        <taxon>Chromadorea</taxon>
        <taxon>Rhabditida</taxon>
        <taxon>Rhabditina</taxon>
        <taxon>Rhabditomorpha</taxon>
        <taxon>Rhabditoidea</taxon>
        <taxon>Rhabditidae</taxon>
        <taxon>Mesorhabditinae</taxon>
        <taxon>Mesorhabditis</taxon>
    </lineage>
</organism>
<reference evidence="3" key="1">
    <citation type="submission" date="2024-02" db="UniProtKB">
        <authorList>
            <consortium name="WormBaseParasite"/>
        </authorList>
    </citation>
    <scope>IDENTIFICATION</scope>
</reference>
<dbReference type="Proteomes" id="UP000887575">
    <property type="component" value="Unassembled WGS sequence"/>
</dbReference>
<evidence type="ECO:0000313" key="2">
    <source>
        <dbReference type="Proteomes" id="UP000887575"/>
    </source>
</evidence>
<evidence type="ECO:0000256" key="1">
    <source>
        <dbReference type="SAM" id="SignalP"/>
    </source>
</evidence>
<sequence length="145" mass="16426">MNFSTIFLLLLTIVLGKAFKLDKKKLAGSASKKALKTVIENSLPELNAPEKPHLFSCDPLENYDKSVWHCGNGFFSHHSSRIVAMLTFDKKSINYCCAEFSYYIDCGAEKKEIHWTFQQCLQKRGNFITRNLIGPLISNLAMVFG</sequence>
<keyword evidence="2" id="KW-1185">Reference proteome</keyword>
<protein>
    <submittedName>
        <fullName evidence="3">Uncharacterized protein</fullName>
    </submittedName>
</protein>